<dbReference type="SUPFAM" id="SSF55729">
    <property type="entry name" value="Acyl-CoA N-acyltransferases (Nat)"/>
    <property type="match status" value="1"/>
</dbReference>
<evidence type="ECO:0000313" key="4">
    <source>
        <dbReference type="EMBL" id="MBM6399737.1"/>
    </source>
</evidence>
<reference evidence="4" key="1">
    <citation type="submission" date="2021-02" db="EMBL/GenBank/DDBJ databases">
        <title>Phycicoccus sp. MQZ13P-5T, whole genome shotgun sequence.</title>
        <authorList>
            <person name="Tuo L."/>
        </authorList>
    </citation>
    <scope>NUCLEOTIDE SEQUENCE</scope>
    <source>
        <strain evidence="4">MQZ13P-5</strain>
    </source>
</reference>
<dbReference type="Gene3D" id="3.40.630.30">
    <property type="match status" value="1"/>
</dbReference>
<dbReference type="CDD" id="cd04301">
    <property type="entry name" value="NAT_SF"/>
    <property type="match status" value="1"/>
</dbReference>
<dbReference type="RefSeq" id="WP_204130227.1">
    <property type="nucleotide sequence ID" value="NZ_JAFDVD010000006.1"/>
</dbReference>
<keyword evidence="2" id="KW-0012">Acyltransferase</keyword>
<dbReference type="PROSITE" id="PS51186">
    <property type="entry name" value="GNAT"/>
    <property type="match status" value="1"/>
</dbReference>
<evidence type="ECO:0000256" key="2">
    <source>
        <dbReference type="ARBA" id="ARBA00023315"/>
    </source>
</evidence>
<dbReference type="InterPro" id="IPR000182">
    <property type="entry name" value="GNAT_dom"/>
</dbReference>
<keyword evidence="1" id="KW-0808">Transferase</keyword>
<gene>
    <name evidence="4" type="ORF">JQN70_04995</name>
</gene>
<proteinExistence type="predicted"/>
<evidence type="ECO:0000256" key="1">
    <source>
        <dbReference type="ARBA" id="ARBA00022679"/>
    </source>
</evidence>
<dbReference type="EMBL" id="JAFDVD010000006">
    <property type="protein sequence ID" value="MBM6399737.1"/>
    <property type="molecule type" value="Genomic_DNA"/>
</dbReference>
<keyword evidence="5" id="KW-1185">Reference proteome</keyword>
<organism evidence="4 5">
    <name type="scientific">Phycicoccus sonneratiae</name>
    <dbReference type="NCBI Taxonomy" id="2807628"/>
    <lineage>
        <taxon>Bacteria</taxon>
        <taxon>Bacillati</taxon>
        <taxon>Actinomycetota</taxon>
        <taxon>Actinomycetes</taxon>
        <taxon>Micrococcales</taxon>
        <taxon>Intrasporangiaceae</taxon>
        <taxon>Phycicoccus</taxon>
    </lineage>
</organism>
<dbReference type="PANTHER" id="PTHR43877:SF2">
    <property type="entry name" value="AMINOALKYLPHOSPHONATE N-ACETYLTRANSFERASE-RELATED"/>
    <property type="match status" value="1"/>
</dbReference>
<sequence>METARDVRVREAVPTDAFSVAALHIQDERERGAAVPPGFLDAFADAWLRDRARRTWLAEDPVGRPLGVVHGTRVQKLPSAHRPADAWFHVSLLFVTPDARGAGIGEQLLRALLRWAATDHVTRVQLNAVPEARTLYERVGFGAPSDRLMELRFDGPT</sequence>
<accession>A0ABS2CIN6</accession>
<comment type="caution">
    <text evidence="4">The sequence shown here is derived from an EMBL/GenBank/DDBJ whole genome shotgun (WGS) entry which is preliminary data.</text>
</comment>
<dbReference type="Proteomes" id="UP001430172">
    <property type="component" value="Unassembled WGS sequence"/>
</dbReference>
<protein>
    <submittedName>
        <fullName evidence="4">GNAT family N-acetyltransferase</fullName>
    </submittedName>
</protein>
<name>A0ABS2CIN6_9MICO</name>
<dbReference type="Pfam" id="PF00583">
    <property type="entry name" value="Acetyltransf_1"/>
    <property type="match status" value="1"/>
</dbReference>
<dbReference type="InterPro" id="IPR050832">
    <property type="entry name" value="Bact_Acetyltransf"/>
</dbReference>
<feature type="domain" description="N-acetyltransferase" evidence="3">
    <location>
        <begin position="7"/>
        <end position="157"/>
    </location>
</feature>
<evidence type="ECO:0000313" key="5">
    <source>
        <dbReference type="Proteomes" id="UP001430172"/>
    </source>
</evidence>
<evidence type="ECO:0000259" key="3">
    <source>
        <dbReference type="PROSITE" id="PS51186"/>
    </source>
</evidence>
<dbReference type="InterPro" id="IPR016181">
    <property type="entry name" value="Acyl_CoA_acyltransferase"/>
</dbReference>
<dbReference type="PANTHER" id="PTHR43877">
    <property type="entry name" value="AMINOALKYLPHOSPHONATE N-ACETYLTRANSFERASE-RELATED-RELATED"/>
    <property type="match status" value="1"/>
</dbReference>